<dbReference type="Gene3D" id="1.10.10.10">
    <property type="entry name" value="Winged helix-like DNA-binding domain superfamily/Winged helix DNA-binding domain"/>
    <property type="match status" value="1"/>
</dbReference>
<reference evidence="4 5" key="1">
    <citation type="submission" date="2016-09" db="EMBL/GenBank/DDBJ databases">
        <title>Complete Genome Sequence of Methanosarcina thermophila MT-1.</title>
        <authorList>
            <person name="Kouzuma A."/>
        </authorList>
    </citation>
    <scope>NUCLEOTIDE SEQUENCE [LARGE SCALE GENOMIC DNA]</scope>
    <source>
        <strain evidence="4 5">MT-1</strain>
    </source>
</reference>
<dbReference type="Pfam" id="PF24034">
    <property type="entry name" value="DUF7343"/>
    <property type="match status" value="1"/>
</dbReference>
<dbReference type="InterPro" id="IPR008969">
    <property type="entry name" value="CarboxyPept-like_regulatory"/>
</dbReference>
<evidence type="ECO:0000256" key="2">
    <source>
        <dbReference type="SAM" id="Phobius"/>
    </source>
</evidence>
<keyword evidence="2" id="KW-0472">Membrane</keyword>
<accession>A0A3G9CUT5</accession>
<dbReference type="InterPro" id="IPR055767">
    <property type="entry name" value="DUF7343"/>
</dbReference>
<dbReference type="AlphaFoldDB" id="A0A3G9CUT5"/>
<name>A0A3G9CUT5_METTE</name>
<protein>
    <recommendedName>
        <fullName evidence="3">DUF7343 domain-containing protein</fullName>
    </recommendedName>
</protein>
<dbReference type="InterPro" id="IPR036390">
    <property type="entry name" value="WH_DNA-bd_sf"/>
</dbReference>
<dbReference type="SUPFAM" id="SSF49464">
    <property type="entry name" value="Carboxypeptidase regulatory domain-like"/>
    <property type="match status" value="1"/>
</dbReference>
<dbReference type="EMBL" id="AP017646">
    <property type="protein sequence ID" value="BAW30038.1"/>
    <property type="molecule type" value="Genomic_DNA"/>
</dbReference>
<dbReference type="Gene3D" id="2.60.40.1120">
    <property type="entry name" value="Carboxypeptidase-like, regulatory domain"/>
    <property type="match status" value="1"/>
</dbReference>
<feature type="region of interest" description="Disordered" evidence="1">
    <location>
        <begin position="290"/>
        <end position="394"/>
    </location>
</feature>
<feature type="compositionally biased region" description="Basic and acidic residues" evidence="1">
    <location>
        <begin position="301"/>
        <end position="319"/>
    </location>
</feature>
<feature type="compositionally biased region" description="Basic and acidic residues" evidence="1">
    <location>
        <begin position="326"/>
        <end position="360"/>
    </location>
</feature>
<evidence type="ECO:0000313" key="4">
    <source>
        <dbReference type="EMBL" id="BAW30038.1"/>
    </source>
</evidence>
<proteinExistence type="predicted"/>
<keyword evidence="2" id="KW-0812">Transmembrane</keyword>
<dbReference type="InterPro" id="IPR036388">
    <property type="entry name" value="WH-like_DNA-bd_sf"/>
</dbReference>
<dbReference type="SUPFAM" id="SSF46785">
    <property type="entry name" value="Winged helix' DNA-binding domain"/>
    <property type="match status" value="1"/>
</dbReference>
<organism evidence="4 5">
    <name type="scientific">Methanosarcina thermophila</name>
    <dbReference type="NCBI Taxonomy" id="2210"/>
    <lineage>
        <taxon>Archaea</taxon>
        <taxon>Methanobacteriati</taxon>
        <taxon>Methanobacteriota</taxon>
        <taxon>Stenosarchaea group</taxon>
        <taxon>Methanomicrobia</taxon>
        <taxon>Methanosarcinales</taxon>
        <taxon>Methanosarcinaceae</taxon>
        <taxon>Methanosarcina</taxon>
    </lineage>
</organism>
<evidence type="ECO:0000313" key="5">
    <source>
        <dbReference type="Proteomes" id="UP000265557"/>
    </source>
</evidence>
<sequence length="456" mass="50274">MPEMNLRLFIVCIAAVLALVGPVLADSTATIHGAVYGWDTFEPLENAVVEVNSTPSQSMVARYGMYSFDLMPGDYTIKARYYQNSTLIYSAEESVEIKDDGTYVRDLLLLPIYSDELMDSSGVDGSSKGLNNGAVNSSSNDISPVTEIATGQTGSGKDNSGNIDPARGAGSLSINYLLTALLLFFLLITGYRFARKGKKIEENKPDEGEYIPRKRHTTKNLSEHAKVELTAKAPAKRTEFSHKSVNGGIEAAPEDLELGISQDFQAQESNVKPSEKISATESVADPVIEPMSDPVIQSPKEPLKKPVKELEKEPVREPVKSPLKKLLPEIPEKKVTAEQTEVKVESRVNETEPIRSEPQGEKQAISSEKTGDKPSVISENETSAPRKKHSLPADLQEVMDIIRSQGGRITQKDLRSRLKYSEGKVSLMLADLERRELIEKFKRGRGNIVILKDEER</sequence>
<feature type="domain" description="DUF7343" evidence="3">
    <location>
        <begin position="393"/>
        <end position="451"/>
    </location>
</feature>
<evidence type="ECO:0000259" key="3">
    <source>
        <dbReference type="Pfam" id="PF24034"/>
    </source>
</evidence>
<keyword evidence="2" id="KW-1133">Transmembrane helix</keyword>
<gene>
    <name evidence="4" type="ORF">MESMT1_2108</name>
</gene>
<feature type="transmembrane region" description="Helical" evidence="2">
    <location>
        <begin position="174"/>
        <end position="194"/>
    </location>
</feature>
<dbReference type="Proteomes" id="UP000265557">
    <property type="component" value="Chromosome"/>
</dbReference>
<evidence type="ECO:0000256" key="1">
    <source>
        <dbReference type="SAM" id="MobiDB-lite"/>
    </source>
</evidence>